<dbReference type="Proteomes" id="UP000001307">
    <property type="component" value="Unassembled WGS sequence"/>
</dbReference>
<evidence type="ECO:0000256" key="1">
    <source>
        <dbReference type="ARBA" id="ARBA00004323"/>
    </source>
</evidence>
<evidence type="ECO:0000256" key="6">
    <source>
        <dbReference type="ARBA" id="ARBA00023034"/>
    </source>
</evidence>
<keyword evidence="5" id="KW-1133">Transmembrane helix</keyword>
<sequence length="309" mass="36400">MFIRGLRNVPFSTVVVLITFLAIGFCEHQKFIKSWVKETVPVPDFSRFGIFDIFTEDTNYEDEVDLSDESESDAIESKKMEINMDPTFWNENDKKIEERFKKRRERLEKYCRSIENQNFRTWQTRNRHFYVGDAEHRLLGCVPLKAGCTSWIYWQTSQKHPNSTTHSMGSALRSVGEIGKEVGQQLIVGDDATRFLVVRHPLFRFYSGFRQKFKRADPLHVKLLKKSGYLRERNQAHVESTDDDMTITFADFGHFIGSMIPKSSTFNSHFRPQFHACQERVVIYIKLFLFPADFGWQQWILVLKQRSKI</sequence>
<protein>
    <recommendedName>
        <fullName evidence="9">Carbohydrate sulfotransferase</fullName>
        <ecNumber evidence="9">2.8.2.-</ecNumber>
    </recommendedName>
</protein>
<dbReference type="Pfam" id="PF03567">
    <property type="entry name" value="Sulfotransfer_2"/>
    <property type="match status" value="1"/>
</dbReference>
<name>E4WTV9_OIKDI</name>
<keyword evidence="6 9" id="KW-0333">Golgi apparatus</keyword>
<keyword evidence="3 9" id="KW-0808">Transferase</keyword>
<comment type="subcellular location">
    <subcellularLocation>
        <location evidence="1 9">Golgi apparatus membrane</location>
        <topology evidence="1 9">Single-pass type II membrane protein</topology>
    </subcellularLocation>
</comment>
<dbReference type="GO" id="GO:0000139">
    <property type="term" value="C:Golgi membrane"/>
    <property type="evidence" value="ECO:0007669"/>
    <property type="project" value="UniProtKB-SubCell"/>
</dbReference>
<evidence type="ECO:0000313" key="11">
    <source>
        <dbReference type="Proteomes" id="UP000001307"/>
    </source>
</evidence>
<proteinExistence type="inferred from homology"/>
<dbReference type="InterPro" id="IPR005331">
    <property type="entry name" value="Sulfotransferase"/>
</dbReference>
<evidence type="ECO:0000256" key="8">
    <source>
        <dbReference type="ARBA" id="ARBA00023180"/>
    </source>
</evidence>
<dbReference type="EMBL" id="FN653016">
    <property type="protein sequence ID" value="CBY07165.1"/>
    <property type="molecule type" value="Genomic_DNA"/>
</dbReference>
<keyword evidence="7" id="KW-0472">Membrane</keyword>
<dbReference type="GO" id="GO:0008146">
    <property type="term" value="F:sulfotransferase activity"/>
    <property type="evidence" value="ECO:0007669"/>
    <property type="project" value="InterPro"/>
</dbReference>
<dbReference type="EC" id="2.8.2.-" evidence="9"/>
<comment type="similarity">
    <text evidence="2 9">Belongs to the sulfotransferase 2 family.</text>
</comment>
<dbReference type="GO" id="GO:0016051">
    <property type="term" value="P:carbohydrate biosynthetic process"/>
    <property type="evidence" value="ECO:0007669"/>
    <property type="project" value="InterPro"/>
</dbReference>
<keyword evidence="9" id="KW-0735">Signal-anchor</keyword>
<evidence type="ECO:0000256" key="2">
    <source>
        <dbReference type="ARBA" id="ARBA00006339"/>
    </source>
</evidence>
<evidence type="ECO:0000256" key="5">
    <source>
        <dbReference type="ARBA" id="ARBA00022989"/>
    </source>
</evidence>
<dbReference type="PANTHER" id="PTHR12137">
    <property type="entry name" value="CARBOHYDRATE SULFOTRANSFERASE"/>
    <property type="match status" value="1"/>
</dbReference>
<dbReference type="InParanoid" id="E4WTV9"/>
<evidence type="ECO:0000256" key="3">
    <source>
        <dbReference type="ARBA" id="ARBA00022679"/>
    </source>
</evidence>
<dbReference type="AlphaFoldDB" id="E4WTV9"/>
<dbReference type="InterPro" id="IPR018011">
    <property type="entry name" value="Carb_sulfotrans_8-10"/>
</dbReference>
<keyword evidence="9" id="KW-0119">Carbohydrate metabolism</keyword>
<evidence type="ECO:0000256" key="4">
    <source>
        <dbReference type="ARBA" id="ARBA00022692"/>
    </source>
</evidence>
<evidence type="ECO:0000256" key="7">
    <source>
        <dbReference type="ARBA" id="ARBA00023136"/>
    </source>
</evidence>
<keyword evidence="8 9" id="KW-0325">Glycoprotein</keyword>
<keyword evidence="11" id="KW-1185">Reference proteome</keyword>
<accession>E4WTV9</accession>
<organism evidence="10">
    <name type="scientific">Oikopleura dioica</name>
    <name type="common">Tunicate</name>
    <dbReference type="NCBI Taxonomy" id="34765"/>
    <lineage>
        <taxon>Eukaryota</taxon>
        <taxon>Metazoa</taxon>
        <taxon>Chordata</taxon>
        <taxon>Tunicata</taxon>
        <taxon>Appendicularia</taxon>
        <taxon>Copelata</taxon>
        <taxon>Oikopleuridae</taxon>
        <taxon>Oikopleura</taxon>
    </lineage>
</organism>
<gene>
    <name evidence="10" type="ORF">GSOID_T00006252001</name>
</gene>
<evidence type="ECO:0000313" key="10">
    <source>
        <dbReference type="EMBL" id="CBY07165.1"/>
    </source>
</evidence>
<evidence type="ECO:0000256" key="9">
    <source>
        <dbReference type="RuleBase" id="RU364020"/>
    </source>
</evidence>
<reference evidence="10" key="1">
    <citation type="journal article" date="2010" name="Science">
        <title>Plasticity of animal genome architecture unmasked by rapid evolution of a pelagic tunicate.</title>
        <authorList>
            <person name="Denoeud F."/>
            <person name="Henriet S."/>
            <person name="Mungpakdee S."/>
            <person name="Aury J.M."/>
            <person name="Da Silva C."/>
            <person name="Brinkmann H."/>
            <person name="Mikhaleva J."/>
            <person name="Olsen L.C."/>
            <person name="Jubin C."/>
            <person name="Canestro C."/>
            <person name="Bouquet J.M."/>
            <person name="Danks G."/>
            <person name="Poulain J."/>
            <person name="Campsteijn C."/>
            <person name="Adamski M."/>
            <person name="Cross I."/>
            <person name="Yadetie F."/>
            <person name="Muffato M."/>
            <person name="Louis A."/>
            <person name="Butcher S."/>
            <person name="Tsagkogeorga G."/>
            <person name="Konrad A."/>
            <person name="Singh S."/>
            <person name="Jensen M.F."/>
            <person name="Cong E.H."/>
            <person name="Eikeseth-Otteraa H."/>
            <person name="Noel B."/>
            <person name="Anthouard V."/>
            <person name="Porcel B.M."/>
            <person name="Kachouri-Lafond R."/>
            <person name="Nishino A."/>
            <person name="Ugolini M."/>
            <person name="Chourrout P."/>
            <person name="Nishida H."/>
            <person name="Aasland R."/>
            <person name="Huzurbazar S."/>
            <person name="Westhof E."/>
            <person name="Delsuc F."/>
            <person name="Lehrach H."/>
            <person name="Reinhardt R."/>
            <person name="Weissenbach J."/>
            <person name="Roy S.W."/>
            <person name="Artiguenave F."/>
            <person name="Postlethwait J.H."/>
            <person name="Manak J.R."/>
            <person name="Thompson E.M."/>
            <person name="Jaillon O."/>
            <person name="Du Pasquier L."/>
            <person name="Boudinot P."/>
            <person name="Liberles D.A."/>
            <person name="Volff J.N."/>
            <person name="Philippe H."/>
            <person name="Lenhard B."/>
            <person name="Roest Crollius H."/>
            <person name="Wincker P."/>
            <person name="Chourrout D."/>
        </authorList>
    </citation>
    <scope>NUCLEOTIDE SEQUENCE [LARGE SCALE GENOMIC DNA]</scope>
</reference>
<keyword evidence="4" id="KW-0812">Transmembrane</keyword>
<dbReference type="PANTHER" id="PTHR12137:SF54">
    <property type="entry name" value="CARBOHYDRATE SULFOTRANSFERASE"/>
    <property type="match status" value="1"/>
</dbReference>
<dbReference type="OrthoDB" id="2019940at2759"/>